<comment type="subcellular location">
    <subcellularLocation>
        <location evidence="1 7">Cell membrane</location>
        <topology evidence="1 7">Multi-pass membrane protein</topology>
    </subcellularLocation>
</comment>
<feature type="domain" description="ABC transmembrane type-1" evidence="8">
    <location>
        <begin position="90"/>
        <end position="306"/>
    </location>
</feature>
<comment type="caution">
    <text evidence="9">The sequence shown here is derived from an EMBL/GenBank/DDBJ whole genome shotgun (WGS) entry which is preliminary data.</text>
</comment>
<evidence type="ECO:0000256" key="6">
    <source>
        <dbReference type="ARBA" id="ARBA00023136"/>
    </source>
</evidence>
<evidence type="ECO:0000313" key="9">
    <source>
        <dbReference type="EMBL" id="MDT1062244.1"/>
    </source>
</evidence>
<dbReference type="RefSeq" id="WP_311759342.1">
    <property type="nucleotide sequence ID" value="NZ_JAVRQI010000007.1"/>
</dbReference>
<organism evidence="9 10">
    <name type="scientific">Paracoccus broussonetiae</name>
    <dbReference type="NCBI Taxonomy" id="3075834"/>
    <lineage>
        <taxon>Bacteria</taxon>
        <taxon>Pseudomonadati</taxon>
        <taxon>Pseudomonadota</taxon>
        <taxon>Alphaproteobacteria</taxon>
        <taxon>Rhodobacterales</taxon>
        <taxon>Paracoccaceae</taxon>
        <taxon>Paracoccus</taxon>
    </lineage>
</organism>
<evidence type="ECO:0000256" key="4">
    <source>
        <dbReference type="ARBA" id="ARBA00022692"/>
    </source>
</evidence>
<gene>
    <name evidence="9" type="ORF">RM190_10265</name>
</gene>
<feature type="transmembrane region" description="Helical" evidence="7">
    <location>
        <begin position="278"/>
        <end position="304"/>
    </location>
</feature>
<evidence type="ECO:0000256" key="5">
    <source>
        <dbReference type="ARBA" id="ARBA00022989"/>
    </source>
</evidence>
<evidence type="ECO:0000256" key="7">
    <source>
        <dbReference type="RuleBase" id="RU363032"/>
    </source>
</evidence>
<keyword evidence="3" id="KW-1003">Cell membrane</keyword>
<comment type="similarity">
    <text evidence="7">Belongs to the binding-protein-dependent transport system permease family.</text>
</comment>
<evidence type="ECO:0000256" key="3">
    <source>
        <dbReference type="ARBA" id="ARBA00022475"/>
    </source>
</evidence>
<proteinExistence type="inferred from homology"/>
<name>A0ABU3EDD0_9RHOB</name>
<reference evidence="10" key="1">
    <citation type="submission" date="2023-07" db="EMBL/GenBank/DDBJ databases">
        <title>Characterization of two Paracoccaceae strains isolated from Phycosphere and proposal of Xinfangfangia lacusdiani sp. nov.</title>
        <authorList>
            <person name="Deng Y."/>
            <person name="Zhang Y.Q."/>
        </authorList>
    </citation>
    <scope>NUCLEOTIDE SEQUENCE [LARGE SCALE GENOMIC DNA]</scope>
    <source>
        <strain evidence="10">CPCC 101403</strain>
    </source>
</reference>
<keyword evidence="5 7" id="KW-1133">Transmembrane helix</keyword>
<feature type="transmembrane region" description="Helical" evidence="7">
    <location>
        <begin position="31"/>
        <end position="53"/>
    </location>
</feature>
<dbReference type="CDD" id="cd06261">
    <property type="entry name" value="TM_PBP2"/>
    <property type="match status" value="1"/>
</dbReference>
<dbReference type="PROSITE" id="PS50928">
    <property type="entry name" value="ABC_TM1"/>
    <property type="match status" value="1"/>
</dbReference>
<keyword evidence="6 7" id="KW-0472">Membrane</keyword>
<dbReference type="EMBL" id="JAVRQI010000007">
    <property type="protein sequence ID" value="MDT1062244.1"/>
    <property type="molecule type" value="Genomic_DNA"/>
</dbReference>
<sequence>MTKENLAAGLPDGFTAPPLPRRVRKHRPDWLVAYLFLAPAAAVFATFVAYPMVDGVSTAFSNQMVGQGGAYVGFANFKKLFSDPHYIRAAWNSLVLTLGVVAVKLVLGLGCAVALSQPMPMRGLIRALAFLPWAVPGLIAGLSWKWIFDEQAGVLSYLAMSLKLSDKPIYWLSDPSWGLWSIGIAMIWHGLPFFTMMFLAALSSIPSDLNEAAAIDGAKPIRRFFSVTLPQMKEVIFVTVMLSTIWTFNSFHMVHVLTGGGPAMRTHILPTLAYHYGIAQSNLGLGAAVLVSVIPVFLILIVLLTRRMLKDEN</sequence>
<keyword evidence="10" id="KW-1185">Reference proteome</keyword>
<protein>
    <submittedName>
        <fullName evidence="9">Sugar ABC transporter permease</fullName>
    </submittedName>
</protein>
<evidence type="ECO:0000256" key="1">
    <source>
        <dbReference type="ARBA" id="ARBA00004651"/>
    </source>
</evidence>
<dbReference type="PANTHER" id="PTHR43005:SF1">
    <property type="entry name" value="SPERMIDINE_PUTRESCINE TRANSPORT SYSTEM PERMEASE PROTEIN"/>
    <property type="match status" value="1"/>
</dbReference>
<dbReference type="Gene3D" id="1.10.3720.10">
    <property type="entry name" value="MetI-like"/>
    <property type="match status" value="1"/>
</dbReference>
<keyword evidence="2 7" id="KW-0813">Transport</keyword>
<feature type="transmembrane region" description="Helical" evidence="7">
    <location>
        <begin position="89"/>
        <end position="115"/>
    </location>
</feature>
<dbReference type="SUPFAM" id="SSF161098">
    <property type="entry name" value="MetI-like"/>
    <property type="match status" value="1"/>
</dbReference>
<feature type="transmembrane region" description="Helical" evidence="7">
    <location>
        <begin position="127"/>
        <end position="147"/>
    </location>
</feature>
<feature type="transmembrane region" description="Helical" evidence="7">
    <location>
        <begin position="177"/>
        <end position="202"/>
    </location>
</feature>
<dbReference type="InterPro" id="IPR000515">
    <property type="entry name" value="MetI-like"/>
</dbReference>
<evidence type="ECO:0000256" key="2">
    <source>
        <dbReference type="ARBA" id="ARBA00022448"/>
    </source>
</evidence>
<evidence type="ECO:0000313" key="10">
    <source>
        <dbReference type="Proteomes" id="UP001251085"/>
    </source>
</evidence>
<dbReference type="Pfam" id="PF00528">
    <property type="entry name" value="BPD_transp_1"/>
    <property type="match status" value="1"/>
</dbReference>
<dbReference type="PANTHER" id="PTHR43005">
    <property type="entry name" value="BLR7065 PROTEIN"/>
    <property type="match status" value="1"/>
</dbReference>
<dbReference type="Proteomes" id="UP001251085">
    <property type="component" value="Unassembled WGS sequence"/>
</dbReference>
<keyword evidence="4 7" id="KW-0812">Transmembrane</keyword>
<accession>A0ABU3EDD0</accession>
<evidence type="ECO:0000259" key="8">
    <source>
        <dbReference type="PROSITE" id="PS50928"/>
    </source>
</evidence>
<feature type="transmembrane region" description="Helical" evidence="7">
    <location>
        <begin position="235"/>
        <end position="258"/>
    </location>
</feature>
<dbReference type="InterPro" id="IPR035906">
    <property type="entry name" value="MetI-like_sf"/>
</dbReference>